<dbReference type="Gene3D" id="3.30.500.20">
    <property type="entry name" value="BH3703-like domains"/>
    <property type="match status" value="1"/>
</dbReference>
<evidence type="ECO:0008006" key="3">
    <source>
        <dbReference type="Google" id="ProtNLM"/>
    </source>
</evidence>
<sequence length="190" mass="21677">MNKLALSTLAVMTAISIFGVQQSEAKNVKPDLAMANMQIPMNDEISIGNGTTKEINKRTQKLVDNLAVSTRAMIKKEWKTIYIKAIPSDNIATVRFYYTDKMGQVYSGQTIKNTGLSSGKYRAGIVRQTQALQDLYRYLQETNQSIPSSIDIIVTNEGRRIKTIMNYDEDIKDISMYQYYYEQLNFPNMK</sequence>
<dbReference type="InterPro" id="IPR036170">
    <property type="entry name" value="YezG-like_sf"/>
</dbReference>
<comment type="caution">
    <text evidence="1">The sequence shown here is derived from an EMBL/GenBank/DDBJ whole genome shotgun (WGS) entry which is preliminary data.</text>
</comment>
<dbReference type="Proteomes" id="UP000303581">
    <property type="component" value="Unassembled WGS sequence"/>
</dbReference>
<dbReference type="AlphaFoldDB" id="A0A480B7U6"/>
<accession>A0A480B7U6</accession>
<reference evidence="1 2" key="1">
    <citation type="submission" date="2019-03" db="EMBL/GenBank/DDBJ databases">
        <title>Draft genome sequences of two Veillonella tobetsuensis clinical isolates from intraoperative bronchial fluids of elderly patients with pulmonary carcinoma.</title>
        <authorList>
            <person name="Akiyama T."/>
        </authorList>
    </citation>
    <scope>NUCLEOTIDE SEQUENCE [LARGE SCALE GENOMIC DNA]</scope>
    <source>
        <strain evidence="1 2">PAGU 1579</strain>
    </source>
</reference>
<dbReference type="InterPro" id="IPR006728">
    <property type="entry name" value="YezG-like"/>
</dbReference>
<name>A0A480B7U6_9FIRM</name>
<proteinExistence type="predicted"/>
<protein>
    <recommendedName>
        <fullName evidence="3">DUF600 domain-containing protein</fullName>
    </recommendedName>
</protein>
<evidence type="ECO:0000313" key="1">
    <source>
        <dbReference type="EMBL" id="GCL69444.1"/>
    </source>
</evidence>
<dbReference type="EMBL" id="BJCR01000034">
    <property type="protein sequence ID" value="GCL69444.1"/>
    <property type="molecule type" value="Genomic_DNA"/>
</dbReference>
<gene>
    <name evidence="1" type="ORF">PAGU1579_12130</name>
</gene>
<dbReference type="RefSeq" id="WP_137662055.1">
    <property type="nucleotide sequence ID" value="NZ_BJCR01000034.1"/>
</dbReference>
<organism evidence="1 2">
    <name type="scientific">Veillonella tobetsuensis</name>
    <dbReference type="NCBI Taxonomy" id="1110546"/>
    <lineage>
        <taxon>Bacteria</taxon>
        <taxon>Bacillati</taxon>
        <taxon>Bacillota</taxon>
        <taxon>Negativicutes</taxon>
        <taxon>Veillonellales</taxon>
        <taxon>Veillonellaceae</taxon>
        <taxon>Veillonella</taxon>
    </lineage>
</organism>
<dbReference type="SUPFAM" id="SSF160424">
    <property type="entry name" value="BH3703-like"/>
    <property type="match status" value="1"/>
</dbReference>
<keyword evidence="2" id="KW-1185">Reference proteome</keyword>
<dbReference type="Pfam" id="PF04634">
    <property type="entry name" value="YezG-like"/>
    <property type="match status" value="1"/>
</dbReference>
<evidence type="ECO:0000313" key="2">
    <source>
        <dbReference type="Proteomes" id="UP000303581"/>
    </source>
</evidence>